<dbReference type="GO" id="GO:0140359">
    <property type="term" value="F:ABC-type transporter activity"/>
    <property type="evidence" value="ECO:0007669"/>
    <property type="project" value="InterPro"/>
</dbReference>
<evidence type="ECO:0000256" key="6">
    <source>
        <dbReference type="ARBA" id="ARBA00022692"/>
    </source>
</evidence>
<dbReference type="InterPro" id="IPR047817">
    <property type="entry name" value="ABC2_TM_bact-type"/>
</dbReference>
<evidence type="ECO:0000256" key="9">
    <source>
        <dbReference type="RuleBase" id="RU361157"/>
    </source>
</evidence>
<keyword evidence="8 9" id="KW-0472">Membrane</keyword>
<keyword evidence="3 9" id="KW-0813">Transport</keyword>
<evidence type="ECO:0000259" key="10">
    <source>
        <dbReference type="PROSITE" id="PS51012"/>
    </source>
</evidence>
<evidence type="ECO:0000256" key="8">
    <source>
        <dbReference type="ARBA" id="ARBA00023136"/>
    </source>
</evidence>
<feature type="transmembrane region" description="Helical" evidence="9">
    <location>
        <begin position="141"/>
        <end position="163"/>
    </location>
</feature>
<dbReference type="PANTHER" id="PTHR30413">
    <property type="entry name" value="INNER MEMBRANE TRANSPORT PERMEASE"/>
    <property type="match status" value="1"/>
</dbReference>
<evidence type="ECO:0000313" key="11">
    <source>
        <dbReference type="EMBL" id="AAM79131.1"/>
    </source>
</evidence>
<dbReference type="GO" id="GO:0015920">
    <property type="term" value="P:lipopolysaccharide transport"/>
    <property type="evidence" value="ECO:0007669"/>
    <property type="project" value="TreeGrafter"/>
</dbReference>
<dbReference type="AlphaFoldDB" id="A0A0H2UTU5"/>
<dbReference type="RefSeq" id="WP_002985178.1">
    <property type="nucleotide sequence ID" value="NC_004070.1"/>
</dbReference>
<evidence type="ECO:0000256" key="7">
    <source>
        <dbReference type="ARBA" id="ARBA00022989"/>
    </source>
</evidence>
<protein>
    <recommendedName>
        <fullName evidence="9">Transport permease protein</fullName>
    </recommendedName>
</protein>
<dbReference type="InterPro" id="IPR013525">
    <property type="entry name" value="ABC2_TM"/>
</dbReference>
<feature type="transmembrane region" description="Helical" evidence="9">
    <location>
        <begin position="103"/>
        <end position="129"/>
    </location>
</feature>
<proteinExistence type="inferred from homology"/>
<evidence type="ECO:0000256" key="5">
    <source>
        <dbReference type="ARBA" id="ARBA00022519"/>
    </source>
</evidence>
<keyword evidence="7 9" id="KW-1133">Transmembrane helix</keyword>
<feature type="transmembrane region" description="Helical" evidence="9">
    <location>
        <begin position="65"/>
        <end position="91"/>
    </location>
</feature>
<dbReference type="GO" id="GO:0005886">
    <property type="term" value="C:plasma membrane"/>
    <property type="evidence" value="ECO:0007669"/>
    <property type="project" value="UniProtKB-SubCell"/>
</dbReference>
<organism evidence="11 12">
    <name type="scientific">Streptococcus pyogenes serotype M3 (strain ATCC BAA-595 / MGAS315)</name>
    <dbReference type="NCBI Taxonomy" id="198466"/>
    <lineage>
        <taxon>Bacteria</taxon>
        <taxon>Bacillati</taxon>
        <taxon>Bacillota</taxon>
        <taxon>Bacilli</taxon>
        <taxon>Lactobacillales</taxon>
        <taxon>Streptococcaceae</taxon>
        <taxon>Streptococcus</taxon>
    </lineage>
</organism>
<dbReference type="Pfam" id="PF01061">
    <property type="entry name" value="ABC2_membrane"/>
    <property type="match status" value="1"/>
</dbReference>
<dbReference type="SMR" id="A0A0H2UTU5"/>
<feature type="transmembrane region" description="Helical" evidence="9">
    <location>
        <begin position="31"/>
        <end position="53"/>
    </location>
</feature>
<feature type="transmembrane region" description="Helical" evidence="9">
    <location>
        <begin position="175"/>
        <end position="194"/>
    </location>
</feature>
<dbReference type="HOGENOM" id="CLU_060703_2_0_9"/>
<feature type="domain" description="ABC transmembrane type-2" evidence="10">
    <location>
        <begin position="29"/>
        <end position="259"/>
    </location>
</feature>
<evidence type="ECO:0000256" key="3">
    <source>
        <dbReference type="ARBA" id="ARBA00022448"/>
    </source>
</evidence>
<gene>
    <name evidence="11" type="primary">rgpCc</name>
    <name evidence="11" type="ordered locus">SpyM3_0524</name>
</gene>
<feature type="transmembrane region" description="Helical" evidence="9">
    <location>
        <begin position="235"/>
        <end position="256"/>
    </location>
</feature>
<evidence type="ECO:0000256" key="4">
    <source>
        <dbReference type="ARBA" id="ARBA00022475"/>
    </source>
</evidence>
<dbReference type="KEGG" id="spg:SpyM3_0524"/>
<evidence type="ECO:0000256" key="1">
    <source>
        <dbReference type="ARBA" id="ARBA00004429"/>
    </source>
</evidence>
<keyword evidence="4 9" id="KW-1003">Cell membrane</keyword>
<reference evidence="11 12" key="1">
    <citation type="journal article" date="2002" name="Proc. Natl. Acad. Sci. U.S.A.">
        <title>Genome sequence of a serotype M3 strain of group A Streptococcus: phage-encoded toxins, the high-virulence phenotype, and clone emergence.</title>
        <authorList>
            <person name="Beres S.B."/>
            <person name="Sylva G.L."/>
            <person name="Barbian K.D."/>
            <person name="Lei B."/>
            <person name="Hoff J.S."/>
            <person name="Mammarella N.D."/>
            <person name="Liu M.Y."/>
            <person name="Smoot J.C."/>
            <person name="Porcella S.F."/>
            <person name="Parkins L.D."/>
            <person name="Campbell D.S."/>
            <person name="Smith T.M."/>
            <person name="McCormick J.K."/>
            <person name="Leung D.Y."/>
            <person name="Schlievert P.M."/>
            <person name="Musser J.M."/>
        </authorList>
    </citation>
    <scope>NUCLEOTIDE SEQUENCE [LARGE SCALE GENOMIC DNA]</scope>
    <source>
        <strain evidence="12">ATCC BAA-595 / MGAS315</strain>
    </source>
</reference>
<dbReference type="PANTHER" id="PTHR30413:SF8">
    <property type="entry name" value="TRANSPORT PERMEASE PROTEIN"/>
    <property type="match status" value="1"/>
</dbReference>
<accession>A0A0H2UTU5</accession>
<name>A0A0H2UTU5_STRP3</name>
<dbReference type="Proteomes" id="UP000000564">
    <property type="component" value="Chromosome"/>
</dbReference>
<evidence type="ECO:0000313" key="12">
    <source>
        <dbReference type="Proteomes" id="UP000000564"/>
    </source>
</evidence>
<comment type="subcellular location">
    <subcellularLocation>
        <location evidence="1">Cell inner membrane</location>
        <topology evidence="1">Multi-pass membrane protein</topology>
    </subcellularLocation>
    <subcellularLocation>
        <location evidence="9">Cell membrane</location>
        <topology evidence="9">Multi-pass membrane protein</topology>
    </subcellularLocation>
</comment>
<sequence>MNFLTKKNRILLREMVKTDFKLRYQGSAIGYLWSILKPLMMFTIMYLVFIRFLRLGGNVPHFPVALLLANVIWSFFSEATSMGMVSIVSRGDLLRKLNFSKHIIVFSAVLGALINFLINLVVVLIFALINGVTISGYAYLSLFLFIELVVLVLGIALLLSNVFVYYRDLAQVWEVLLQAGMYATPIIYPITFVLDSHPLAAKLLMLNPVAQMIQDFRYLLIDRANVTIWQMSTNWFYIVIPYLVPFVILFIGIFVFKKNADRFAEII</sequence>
<keyword evidence="5" id="KW-0997">Cell inner membrane</keyword>
<dbReference type="PROSITE" id="PS51012">
    <property type="entry name" value="ABC_TM2"/>
    <property type="match status" value="1"/>
</dbReference>
<comment type="similarity">
    <text evidence="2 9">Belongs to the ABC-2 integral membrane protein family.</text>
</comment>
<dbReference type="GeneID" id="69901091"/>
<dbReference type="EMBL" id="AE014074">
    <property type="protein sequence ID" value="AAM79131.1"/>
    <property type="molecule type" value="Genomic_DNA"/>
</dbReference>
<evidence type="ECO:0000256" key="2">
    <source>
        <dbReference type="ARBA" id="ARBA00007783"/>
    </source>
</evidence>
<keyword evidence="6 9" id="KW-0812">Transmembrane</keyword>